<dbReference type="GO" id="GO:0005634">
    <property type="term" value="C:nucleus"/>
    <property type="evidence" value="ECO:0007669"/>
    <property type="project" value="UniProtKB-SubCell"/>
</dbReference>
<dbReference type="PANTHER" id="PTHR23196">
    <property type="entry name" value="PAX TRANSCRIPTION ACTIVATION DOMAIN INTERACTING PROTEIN"/>
    <property type="match status" value="1"/>
</dbReference>
<evidence type="ECO:0000256" key="1">
    <source>
        <dbReference type="ARBA" id="ARBA00004123"/>
    </source>
</evidence>
<feature type="domain" description="BRCT" evidence="4">
    <location>
        <begin position="549"/>
        <end position="642"/>
    </location>
</feature>
<dbReference type="InterPro" id="IPR051579">
    <property type="entry name" value="DDR_Transcriptional_Reg"/>
</dbReference>
<keyword evidence="6" id="KW-1185">Reference proteome</keyword>
<name>A0A803MAM3_CHEQI</name>
<reference evidence="5" key="1">
    <citation type="journal article" date="2017" name="Nature">
        <title>The genome of Chenopodium quinoa.</title>
        <authorList>
            <person name="Jarvis D.E."/>
            <person name="Ho Y.S."/>
            <person name="Lightfoot D.J."/>
            <person name="Schmoeckel S.M."/>
            <person name="Li B."/>
            <person name="Borm T.J.A."/>
            <person name="Ohyanagi H."/>
            <person name="Mineta K."/>
            <person name="Michell C.T."/>
            <person name="Saber N."/>
            <person name="Kharbatia N.M."/>
            <person name="Rupper R.R."/>
            <person name="Sharp A.R."/>
            <person name="Dally N."/>
            <person name="Boughton B.A."/>
            <person name="Woo Y.H."/>
            <person name="Gao G."/>
            <person name="Schijlen E.G.W.M."/>
            <person name="Guo X."/>
            <person name="Momin A.A."/>
            <person name="Negrao S."/>
            <person name="Al-Babili S."/>
            <person name="Gehring C."/>
            <person name="Roessner U."/>
            <person name="Jung C."/>
            <person name="Murphy K."/>
            <person name="Arold S.T."/>
            <person name="Gojobori T."/>
            <person name="van der Linden C.G."/>
            <person name="van Loo E.N."/>
            <person name="Jellen E.N."/>
            <person name="Maughan P.J."/>
            <person name="Tester M."/>
        </authorList>
    </citation>
    <scope>NUCLEOTIDE SEQUENCE [LARGE SCALE GENOMIC DNA]</scope>
    <source>
        <strain evidence="5">cv. PI 614886</strain>
    </source>
</reference>
<dbReference type="InterPro" id="IPR036420">
    <property type="entry name" value="BRCT_dom_sf"/>
</dbReference>
<accession>A0A803MAM3</accession>
<protein>
    <recommendedName>
        <fullName evidence="4">BRCT domain-containing protein</fullName>
    </recommendedName>
</protein>
<dbReference type="Gene3D" id="3.40.630.30">
    <property type="match status" value="1"/>
</dbReference>
<dbReference type="GO" id="GO:0006974">
    <property type="term" value="P:DNA damage response"/>
    <property type="evidence" value="ECO:0007669"/>
    <property type="project" value="UniProtKB-KW"/>
</dbReference>
<sequence length="653" mass="71782">MARKKPSCSTSSNFTPISIGNCEVFVDGADKSFKCESNQDSVLISASKMIKIKISEKEEGSTSSVDCRFMLISPKDAGSRTKSMLQDILSLYIKELPAMNYAANTGKQSSFLERCVSSGKFCTLVLSQKCTEASDKVIAAITYQIIPTDTQYAEIPLAAVSSSCQHKYIVAFEADIIIFETLLPLAPSGGVGRLLYMELRKRLQDVGISTILCWGDKESEGFWHKQGFVSIAEVNTKGRVRKLPIRADIRRALCFPGGSTLMVTHLNENLHDIGVYSVKLCLDSAKKSTSATDEFYSLAGTEEAFASALGNENVQENLQLEPNESISVQSHQHLVTQEKVDGDAVGESLSAEVVAKQITSTYKRNTKRRVWETSSSSLNSKRVKAAQVLDQSCSDSVMVSNKQGKDDFPSNGGFLGLEENMLSMKDKTVNSSMASDGSEARGMYHNIMLMDIAAGPKKVYLTKIVEDLGGAITADGSSCTHVLVGKVRRTLNFCTALCSGAWILSPNWLKESFRKGTFVDEHPFLLKDEDYLMKYRVDLEEAVLRARRNPLRLLKGYTVCLTTHVHPPINMLSAIVKSAGGDSVHLVLSMTVHVGFSKRSEKSSTIFVASEEDMEEALLAVKNGLRTFSSEWFMTCIMKQELDLDAPQFAESL</sequence>
<keyword evidence="2" id="KW-0227">DNA damage</keyword>
<reference evidence="5" key="2">
    <citation type="submission" date="2021-03" db="UniProtKB">
        <authorList>
            <consortium name="EnsemblPlants"/>
        </authorList>
    </citation>
    <scope>IDENTIFICATION</scope>
</reference>
<dbReference type="SMART" id="SM00292">
    <property type="entry name" value="BRCT"/>
    <property type="match status" value="2"/>
</dbReference>
<dbReference type="PROSITE" id="PS50172">
    <property type="entry name" value="BRCT"/>
    <property type="match status" value="2"/>
</dbReference>
<dbReference type="SUPFAM" id="SSF52113">
    <property type="entry name" value="BRCT domain"/>
    <property type="match status" value="2"/>
</dbReference>
<dbReference type="OMA" id="TIRSPMD"/>
<evidence type="ECO:0000259" key="4">
    <source>
        <dbReference type="PROSITE" id="PS50172"/>
    </source>
</evidence>
<keyword evidence="3" id="KW-0539">Nucleus</keyword>
<organism evidence="5 6">
    <name type="scientific">Chenopodium quinoa</name>
    <name type="common">Quinoa</name>
    <dbReference type="NCBI Taxonomy" id="63459"/>
    <lineage>
        <taxon>Eukaryota</taxon>
        <taxon>Viridiplantae</taxon>
        <taxon>Streptophyta</taxon>
        <taxon>Embryophyta</taxon>
        <taxon>Tracheophyta</taxon>
        <taxon>Spermatophyta</taxon>
        <taxon>Magnoliopsida</taxon>
        <taxon>eudicotyledons</taxon>
        <taxon>Gunneridae</taxon>
        <taxon>Pentapetalae</taxon>
        <taxon>Caryophyllales</taxon>
        <taxon>Chenopodiaceae</taxon>
        <taxon>Chenopodioideae</taxon>
        <taxon>Atripliceae</taxon>
        <taxon>Chenopodium</taxon>
    </lineage>
</organism>
<proteinExistence type="predicted"/>
<dbReference type="InterPro" id="IPR001357">
    <property type="entry name" value="BRCT_dom"/>
</dbReference>
<dbReference type="Pfam" id="PF16770">
    <property type="entry name" value="RTT107_BRCT_5"/>
    <property type="match status" value="1"/>
</dbReference>
<dbReference type="CDD" id="cd18432">
    <property type="entry name" value="BRCT_PAXIP1_rpt6_like"/>
    <property type="match status" value="1"/>
</dbReference>
<evidence type="ECO:0000256" key="2">
    <source>
        <dbReference type="ARBA" id="ARBA00022763"/>
    </source>
</evidence>
<dbReference type="Gramene" id="AUR62026140-RA">
    <property type="protein sequence ID" value="AUR62026140-RA:cds"/>
    <property type="gene ID" value="AUR62026140"/>
</dbReference>
<feature type="domain" description="BRCT" evidence="4">
    <location>
        <begin position="447"/>
        <end position="526"/>
    </location>
</feature>
<dbReference type="EnsemblPlants" id="AUR62026140-RA">
    <property type="protein sequence ID" value="AUR62026140-RA:cds"/>
    <property type="gene ID" value="AUR62026140"/>
</dbReference>
<dbReference type="Proteomes" id="UP000596660">
    <property type="component" value="Unplaced"/>
</dbReference>
<dbReference type="Pfam" id="PF16589">
    <property type="entry name" value="BRCT_2"/>
    <property type="match status" value="1"/>
</dbReference>
<dbReference type="AlphaFoldDB" id="A0A803MAM3"/>
<dbReference type="PANTHER" id="PTHR23196:SF8">
    <property type="entry name" value="N-ACETYLTRANSFERASE"/>
    <property type="match status" value="1"/>
</dbReference>
<evidence type="ECO:0000256" key="3">
    <source>
        <dbReference type="ARBA" id="ARBA00023242"/>
    </source>
</evidence>
<dbReference type="Gene3D" id="3.40.50.10190">
    <property type="entry name" value="BRCT domain"/>
    <property type="match status" value="2"/>
</dbReference>
<evidence type="ECO:0000313" key="5">
    <source>
        <dbReference type="EnsemblPlants" id="AUR62026140-RA:cds"/>
    </source>
</evidence>
<evidence type="ECO:0000313" key="6">
    <source>
        <dbReference type="Proteomes" id="UP000596660"/>
    </source>
</evidence>
<comment type="subcellular location">
    <subcellularLocation>
        <location evidence="1">Nucleus</location>
    </subcellularLocation>
</comment>